<comment type="caution">
    <text evidence="1">The sequence shown here is derived from an EMBL/GenBank/DDBJ whole genome shotgun (WGS) entry which is preliminary data.</text>
</comment>
<evidence type="ECO:0000313" key="1">
    <source>
        <dbReference type="EMBL" id="RDW83605.1"/>
    </source>
</evidence>
<dbReference type="EMBL" id="PVWQ01000004">
    <property type="protein sequence ID" value="RDW83605.1"/>
    <property type="molecule type" value="Genomic_DNA"/>
</dbReference>
<gene>
    <name evidence="1" type="ORF">DSM5745_03931</name>
</gene>
<organism evidence="1 2">
    <name type="scientific">Aspergillus mulundensis</name>
    <dbReference type="NCBI Taxonomy" id="1810919"/>
    <lineage>
        <taxon>Eukaryota</taxon>
        <taxon>Fungi</taxon>
        <taxon>Dikarya</taxon>
        <taxon>Ascomycota</taxon>
        <taxon>Pezizomycotina</taxon>
        <taxon>Eurotiomycetes</taxon>
        <taxon>Eurotiomycetidae</taxon>
        <taxon>Eurotiales</taxon>
        <taxon>Aspergillaceae</taxon>
        <taxon>Aspergillus</taxon>
        <taxon>Aspergillus subgen. Nidulantes</taxon>
    </lineage>
</organism>
<dbReference type="Proteomes" id="UP000256690">
    <property type="component" value="Unassembled WGS sequence"/>
</dbReference>
<name>A0A3D8SB99_9EURO</name>
<dbReference type="STRING" id="1810919.A0A3D8SB99"/>
<proteinExistence type="predicted"/>
<keyword evidence="2" id="KW-1185">Reference proteome</keyword>
<dbReference type="RefSeq" id="XP_026604943.1">
    <property type="nucleotide sequence ID" value="XM_026745947.1"/>
</dbReference>
<protein>
    <submittedName>
        <fullName evidence="1">Uncharacterized protein</fullName>
    </submittedName>
</protein>
<reference evidence="1 2" key="1">
    <citation type="journal article" date="2018" name="IMA Fungus">
        <title>IMA Genome-F 9: Draft genome sequence of Annulohypoxylon stygium, Aspergillus mulundensis, Berkeleyomyces basicola (syn. Thielaviopsis basicola), Ceratocystis smalleyi, two Cercospora beticola strains, Coleophoma cylindrospora, Fusarium fracticaudum, Phialophora cf. hyalina, and Morchella septimelata.</title>
        <authorList>
            <person name="Wingfield B.D."/>
            <person name="Bills G.F."/>
            <person name="Dong Y."/>
            <person name="Huang W."/>
            <person name="Nel W.J."/>
            <person name="Swalarsk-Parry B.S."/>
            <person name="Vaghefi N."/>
            <person name="Wilken P.M."/>
            <person name="An Z."/>
            <person name="de Beer Z.W."/>
            <person name="De Vos L."/>
            <person name="Chen L."/>
            <person name="Duong T.A."/>
            <person name="Gao Y."/>
            <person name="Hammerbacher A."/>
            <person name="Kikkert J.R."/>
            <person name="Li Y."/>
            <person name="Li H."/>
            <person name="Li K."/>
            <person name="Li Q."/>
            <person name="Liu X."/>
            <person name="Ma X."/>
            <person name="Naidoo K."/>
            <person name="Pethybridge S.J."/>
            <person name="Sun J."/>
            <person name="Steenkamp E.T."/>
            <person name="van der Nest M.A."/>
            <person name="van Wyk S."/>
            <person name="Wingfield M.J."/>
            <person name="Xiong C."/>
            <person name="Yue Q."/>
            <person name="Zhang X."/>
        </authorList>
    </citation>
    <scope>NUCLEOTIDE SEQUENCE [LARGE SCALE GENOMIC DNA]</scope>
    <source>
        <strain evidence="1 2">DSM 5745</strain>
    </source>
</reference>
<dbReference type="AlphaFoldDB" id="A0A3D8SB99"/>
<sequence length="120" mass="12855">MPGNKASFLTRNGGLDGLSGSVLEYKTIHKPFHGLYIPFSDGESAYVGKKFVQAECVAVLAVLFRQQRVSLGQLRGECRQDARGRVGRALGGCWAPLTPGMMPEEVPLVFGVTGESATGR</sequence>
<dbReference type="GeneID" id="38114301"/>
<accession>A0A3D8SB99</accession>
<evidence type="ECO:0000313" key="2">
    <source>
        <dbReference type="Proteomes" id="UP000256690"/>
    </source>
</evidence>